<dbReference type="InterPro" id="IPR011059">
    <property type="entry name" value="Metal-dep_hydrolase_composite"/>
</dbReference>
<gene>
    <name evidence="2" type="ORF">GCM10022222_69450</name>
</gene>
<feature type="domain" description="Amidohydrolase-related" evidence="1">
    <location>
        <begin position="47"/>
        <end position="350"/>
    </location>
</feature>
<dbReference type="Gene3D" id="3.30.110.90">
    <property type="entry name" value="Amidohydrolase"/>
    <property type="match status" value="1"/>
</dbReference>
<name>A0ABP6XZS5_9PSEU</name>
<comment type="caution">
    <text evidence="2">The sequence shown here is derived from an EMBL/GenBank/DDBJ whole genome shotgun (WGS) entry which is preliminary data.</text>
</comment>
<evidence type="ECO:0000259" key="1">
    <source>
        <dbReference type="Pfam" id="PF01979"/>
    </source>
</evidence>
<dbReference type="SUPFAM" id="SSF51556">
    <property type="entry name" value="Metallo-dependent hydrolases"/>
    <property type="match status" value="1"/>
</dbReference>
<evidence type="ECO:0000313" key="2">
    <source>
        <dbReference type="EMBL" id="GAA3574987.1"/>
    </source>
</evidence>
<dbReference type="RefSeq" id="WP_344867379.1">
    <property type="nucleotide sequence ID" value="NZ_BAAAZN010000019.1"/>
</dbReference>
<dbReference type="Gene3D" id="3.40.50.10910">
    <property type="entry name" value="Amidohydrolase"/>
    <property type="match status" value="1"/>
</dbReference>
<dbReference type="Gene3D" id="2.30.40.10">
    <property type="entry name" value="Urease, subunit C, domain 1"/>
    <property type="match status" value="1"/>
</dbReference>
<reference evidence="3" key="1">
    <citation type="journal article" date="2019" name="Int. J. Syst. Evol. Microbiol.">
        <title>The Global Catalogue of Microorganisms (GCM) 10K type strain sequencing project: providing services to taxonomists for standard genome sequencing and annotation.</title>
        <authorList>
            <consortium name="The Broad Institute Genomics Platform"/>
            <consortium name="The Broad Institute Genome Sequencing Center for Infectious Disease"/>
            <person name="Wu L."/>
            <person name="Ma J."/>
        </authorList>
    </citation>
    <scope>NUCLEOTIDE SEQUENCE [LARGE SCALE GENOMIC DNA]</scope>
    <source>
        <strain evidence="3">JCM 16898</strain>
    </source>
</reference>
<dbReference type="EMBL" id="BAAAZN010000019">
    <property type="protein sequence ID" value="GAA3574987.1"/>
    <property type="molecule type" value="Genomic_DNA"/>
</dbReference>
<dbReference type="Proteomes" id="UP001500689">
    <property type="component" value="Unassembled WGS sequence"/>
</dbReference>
<dbReference type="InterPro" id="IPR051781">
    <property type="entry name" value="Metallo-dep_Hydrolase"/>
</dbReference>
<proteinExistence type="predicted"/>
<organism evidence="2 3">
    <name type="scientific">Amycolatopsis ultiminotia</name>
    <dbReference type="NCBI Taxonomy" id="543629"/>
    <lineage>
        <taxon>Bacteria</taxon>
        <taxon>Bacillati</taxon>
        <taxon>Actinomycetota</taxon>
        <taxon>Actinomycetes</taxon>
        <taxon>Pseudonocardiales</taxon>
        <taxon>Pseudonocardiaceae</taxon>
        <taxon>Amycolatopsis</taxon>
    </lineage>
</organism>
<dbReference type="SUPFAM" id="SSF51338">
    <property type="entry name" value="Composite domain of metallo-dependent hydrolases"/>
    <property type="match status" value="1"/>
</dbReference>
<evidence type="ECO:0000313" key="3">
    <source>
        <dbReference type="Proteomes" id="UP001500689"/>
    </source>
</evidence>
<accession>A0ABP6XZS5</accession>
<dbReference type="PANTHER" id="PTHR43135:SF3">
    <property type="entry name" value="ALPHA-D-RIBOSE 1-METHYLPHOSPHONATE 5-TRIPHOSPHATE DIPHOSPHATASE"/>
    <property type="match status" value="1"/>
</dbReference>
<keyword evidence="3" id="KW-1185">Reference proteome</keyword>
<protein>
    <submittedName>
        <fullName evidence="2">Amidohydrolase family protein</fullName>
    </submittedName>
</protein>
<sequence length="361" mass="37085">MTGRTALRNVRVFDGDRLTEPRTVVLDGAVLGDDPAGAREIDGGGATLLPGLIDAHVHLESPEHLAVLASWGVTTALDMACWPAERVATLRTVTGAADFRTAGLPAIGPGGNHAKMPGMPADAVVLAPEQARRFVEVRAAEGVDYIKGVAEAPGKGGPPAEALRALAEAAREQGLDTVVHAATPGAYELAVASGARFVTHVPVLGRIRAEDVAAMKAAGQVAIPTLTMMAGALGVQRPGEAGSFTQNVADLHAAGVEILAGTDANAVVGAPFSVRHGESLHREFELLAEAGLSPVEILRAATIAPARAFGLTDRGEIRPGLRGDLVLVDGDPTVDISATRAIRAVWCAGVEITPLLSEGQD</sequence>
<dbReference type="Pfam" id="PF01979">
    <property type="entry name" value="Amidohydro_1"/>
    <property type="match status" value="1"/>
</dbReference>
<dbReference type="InterPro" id="IPR006680">
    <property type="entry name" value="Amidohydro-rel"/>
</dbReference>
<dbReference type="InterPro" id="IPR032466">
    <property type="entry name" value="Metal_Hydrolase"/>
</dbReference>
<dbReference type="Gene3D" id="1.20.58.520">
    <property type="entry name" value="Amidohydrolase"/>
    <property type="match status" value="1"/>
</dbReference>
<dbReference type="PANTHER" id="PTHR43135">
    <property type="entry name" value="ALPHA-D-RIBOSE 1-METHYLPHOSPHONATE 5-TRIPHOSPHATE DIPHOSPHATASE"/>
    <property type="match status" value="1"/>
</dbReference>